<dbReference type="GO" id="GO:0009002">
    <property type="term" value="F:serine-type D-Ala-D-Ala carboxypeptidase activity"/>
    <property type="evidence" value="ECO:0007669"/>
    <property type="project" value="UniProtKB-EC"/>
</dbReference>
<reference evidence="11" key="2">
    <citation type="submission" date="2014-05" db="EMBL/GenBank/DDBJ databases">
        <title>Draft genome sequence of Virgibacillus massiliensis Vm-5.</title>
        <authorList>
            <person name="Khelaifia S."/>
            <person name="Croce O."/>
            <person name="Lagier J.C."/>
            <person name="Raoult D."/>
        </authorList>
    </citation>
    <scope>NUCLEOTIDE SEQUENCE [LARGE SCALE GENOMIC DNA]</scope>
    <source>
        <strain evidence="11">Vm-5</strain>
    </source>
</reference>
<dbReference type="SUPFAM" id="SSF56519">
    <property type="entry name" value="Penicillin binding protein dimerisation domain"/>
    <property type="match status" value="1"/>
</dbReference>
<accession>A0A024Q948</accession>
<dbReference type="SUPFAM" id="SSF56601">
    <property type="entry name" value="beta-lactamase/transpeptidase-like"/>
    <property type="match status" value="1"/>
</dbReference>
<comment type="caution">
    <text evidence="10">The sequence shown here is derived from an EMBL/GenBank/DDBJ whole genome shotgun (WGS) entry which is preliminary data.</text>
</comment>
<feature type="domain" description="Penicillin-binding protein transpeptidase" evidence="7">
    <location>
        <begin position="357"/>
        <end position="662"/>
    </location>
</feature>
<dbReference type="PANTHER" id="PTHR30627:SF25">
    <property type="entry name" value="PENICILLIN-BINDING PROTEIN 3"/>
    <property type="match status" value="1"/>
</dbReference>
<evidence type="ECO:0000259" key="9">
    <source>
        <dbReference type="Pfam" id="PF05223"/>
    </source>
</evidence>
<protein>
    <recommendedName>
        <fullName evidence="4">serine-type D-Ala-D-Ala carboxypeptidase</fullName>
        <ecNumber evidence="4">3.4.16.4</ecNumber>
    </recommendedName>
</protein>
<dbReference type="RefSeq" id="WP_021289132.1">
    <property type="nucleotide sequence ID" value="NZ_BNER01000003.1"/>
</dbReference>
<dbReference type="STRING" id="1462526.BN990_01259"/>
<dbReference type="PANTHER" id="PTHR30627">
    <property type="entry name" value="PEPTIDOGLYCAN D,D-TRANSPEPTIDASE"/>
    <property type="match status" value="1"/>
</dbReference>
<evidence type="ECO:0000259" key="7">
    <source>
        <dbReference type="Pfam" id="PF00905"/>
    </source>
</evidence>
<dbReference type="GO" id="GO:0071555">
    <property type="term" value="P:cell wall organization"/>
    <property type="evidence" value="ECO:0007669"/>
    <property type="project" value="TreeGrafter"/>
</dbReference>
<dbReference type="PROSITE" id="PS51257">
    <property type="entry name" value="PROKAR_LIPOPROTEIN"/>
    <property type="match status" value="1"/>
</dbReference>
<evidence type="ECO:0000256" key="4">
    <source>
        <dbReference type="ARBA" id="ARBA00012448"/>
    </source>
</evidence>
<keyword evidence="11" id="KW-1185">Reference proteome</keyword>
<evidence type="ECO:0000256" key="3">
    <source>
        <dbReference type="ARBA" id="ARBA00007171"/>
    </source>
</evidence>
<evidence type="ECO:0000256" key="5">
    <source>
        <dbReference type="ARBA" id="ARBA00023136"/>
    </source>
</evidence>
<comment type="similarity">
    <text evidence="3">Belongs to the transpeptidase family.</text>
</comment>
<dbReference type="GO" id="GO:0071972">
    <property type="term" value="F:peptidoglycan L,D-transpeptidase activity"/>
    <property type="evidence" value="ECO:0007669"/>
    <property type="project" value="TreeGrafter"/>
</dbReference>
<comment type="subcellular location">
    <subcellularLocation>
        <location evidence="1">Membrane</location>
    </subcellularLocation>
</comment>
<name>A0A024Q948_9BACI</name>
<dbReference type="InterPro" id="IPR036138">
    <property type="entry name" value="PBP_dimer_sf"/>
</dbReference>
<evidence type="ECO:0000313" key="11">
    <source>
        <dbReference type="Proteomes" id="UP000028875"/>
    </source>
</evidence>
<keyword evidence="5" id="KW-0472">Membrane</keyword>
<feature type="domain" description="Penicillin-binding protein dimerisation" evidence="8">
    <location>
        <begin position="157"/>
        <end position="320"/>
    </location>
</feature>
<dbReference type="GO" id="GO:0008658">
    <property type="term" value="F:penicillin binding"/>
    <property type="evidence" value="ECO:0007669"/>
    <property type="project" value="InterPro"/>
</dbReference>
<dbReference type="InterPro" id="IPR005311">
    <property type="entry name" value="PBP_dimer"/>
</dbReference>
<dbReference type="Pfam" id="PF00905">
    <property type="entry name" value="Transpeptidase"/>
    <property type="match status" value="1"/>
</dbReference>
<dbReference type="Pfam" id="PF03717">
    <property type="entry name" value="PBP_dimer"/>
    <property type="match status" value="1"/>
</dbReference>
<dbReference type="EC" id="3.4.16.4" evidence="4"/>
<dbReference type="SUPFAM" id="SSF54427">
    <property type="entry name" value="NTF2-like"/>
    <property type="match status" value="1"/>
</dbReference>
<dbReference type="Gene3D" id="3.10.450.100">
    <property type="entry name" value="NTF2-like, domain 1"/>
    <property type="match status" value="1"/>
</dbReference>
<dbReference type="Proteomes" id="UP000028875">
    <property type="component" value="Unassembled WGS sequence"/>
</dbReference>
<dbReference type="GO" id="GO:0046677">
    <property type="term" value="P:response to antibiotic"/>
    <property type="evidence" value="ECO:0007669"/>
    <property type="project" value="InterPro"/>
</dbReference>
<proteinExistence type="inferred from homology"/>
<evidence type="ECO:0000259" key="8">
    <source>
        <dbReference type="Pfam" id="PF03717"/>
    </source>
</evidence>
<dbReference type="Gene3D" id="3.30.1390.30">
    <property type="entry name" value="Penicillin-binding protein 2a, domain 3"/>
    <property type="match status" value="1"/>
</dbReference>
<dbReference type="InterPro" id="IPR001460">
    <property type="entry name" value="PCN-bd_Tpept"/>
</dbReference>
<evidence type="ECO:0000313" key="10">
    <source>
        <dbReference type="EMBL" id="CDQ38979.1"/>
    </source>
</evidence>
<evidence type="ECO:0000256" key="1">
    <source>
        <dbReference type="ARBA" id="ARBA00004370"/>
    </source>
</evidence>
<dbReference type="GO" id="GO:0005886">
    <property type="term" value="C:plasma membrane"/>
    <property type="evidence" value="ECO:0007669"/>
    <property type="project" value="TreeGrafter"/>
</dbReference>
<dbReference type="OrthoDB" id="9766847at2"/>
<dbReference type="InterPro" id="IPR012338">
    <property type="entry name" value="Beta-lactam/transpept-like"/>
</dbReference>
<organism evidence="10 11">
    <name type="scientific">Virgibacillus massiliensis</name>
    <dbReference type="NCBI Taxonomy" id="1462526"/>
    <lineage>
        <taxon>Bacteria</taxon>
        <taxon>Bacillati</taxon>
        <taxon>Bacillota</taxon>
        <taxon>Bacilli</taxon>
        <taxon>Bacillales</taxon>
        <taxon>Bacillaceae</taxon>
        <taxon>Virgibacillus</taxon>
    </lineage>
</organism>
<dbReference type="eggNOG" id="COG0768">
    <property type="taxonomic scope" value="Bacteria"/>
</dbReference>
<gene>
    <name evidence="10" type="primary">pbp</name>
    <name evidence="10" type="ORF">BN990_01259</name>
</gene>
<reference evidence="10 11" key="1">
    <citation type="submission" date="2014-03" db="EMBL/GenBank/DDBJ databases">
        <authorList>
            <person name="Urmite Genomes U."/>
        </authorList>
    </citation>
    <scope>NUCLEOTIDE SEQUENCE [LARGE SCALE GENOMIC DNA]</scope>
    <source>
        <strain evidence="10 11">Vm-5</strain>
    </source>
</reference>
<feature type="domain" description="NTF2-like N-terminal transpeptidase" evidence="9">
    <location>
        <begin position="25"/>
        <end position="149"/>
    </location>
</feature>
<comment type="pathway">
    <text evidence="2">Cell wall biogenesis; peptidoglycan biosynthesis.</text>
</comment>
<dbReference type="Gene3D" id="3.90.1310.10">
    <property type="entry name" value="Penicillin-binding protein 2a (Domain 2)"/>
    <property type="match status" value="1"/>
</dbReference>
<dbReference type="InterPro" id="IPR050515">
    <property type="entry name" value="Beta-lactam/transpept"/>
</dbReference>
<dbReference type="EMBL" id="CCDP010000001">
    <property type="protein sequence ID" value="CDQ38979.1"/>
    <property type="molecule type" value="Genomic_DNA"/>
</dbReference>
<dbReference type="AlphaFoldDB" id="A0A024Q948"/>
<sequence precursor="true">MRKLFASFFVLFVGLLVGCSEDEATPNDRFETYVNHWNEQEFDSMYKMLHSDAADTYSTEEYVDRYNKIYGDLNVSKLNVEFDKLSEEAIDTAMDEGKVTIPFHVSMETIAGPISFDYKANLIQQGEDENKNWYIAWNPGFIFPEMKNGGEISIQSTAPARGEIRDRNNMPLAMNDTIYEIGIIPEKLGENSEQNKKKIAELLGTSVEAIDEKLNASWVEPNLFVPIAKIPKTEEALWNKLVEINGITRQESTGRIYPGGEAVGSLVGYIGQITAEELKEQEPGEYAASDVIGKRGLEELYEDRLRGKKGNKIVVSKDGKETVLAETEVKDGENVKLTIDINVQEKIYQTLDGDMASATVLDPKTGETLGLVSSPSFDPNEILYGTTPNLWQKLEDDERNPLLNRFYSTYAPGSVMKPITAAIGLKNGSIDPEEGLKINGLTWSNGEGWGEYEVTRVSESNGPVDLHDALVRSDNIYFAMQAVHMGSEAYVTGLKDFGIGEDIPYEYPITASTISSSGNLDDEVLLANTSYGQGEIEMSSLHLAAAYTTFINSGDMIKPTFLADEEKSQIWKEDLLTSEQAKRISSDLRDVVENGTAASYADEANFDLSGKTGTAELKLTTEGEGEENGWFVGYPTKEQDILISMMIEETKERSGSGHTTKKAIEILNKLKD</sequence>
<dbReference type="GO" id="GO:0009252">
    <property type="term" value="P:peptidoglycan biosynthetic process"/>
    <property type="evidence" value="ECO:0007669"/>
    <property type="project" value="UniProtKB-UniPathway"/>
</dbReference>
<dbReference type="UniPathway" id="UPA00219"/>
<dbReference type="InterPro" id="IPR007887">
    <property type="entry name" value="MecA_N"/>
</dbReference>
<comment type="catalytic activity">
    <reaction evidence="6">
        <text>Preferential cleavage: (Ac)2-L-Lys-D-Ala-|-D-Ala. Also transpeptidation of peptidyl-alanyl moieties that are N-acyl substituents of D-alanine.</text>
        <dbReference type="EC" id="3.4.16.4"/>
    </reaction>
</comment>
<dbReference type="Gene3D" id="3.40.710.10">
    <property type="entry name" value="DD-peptidase/beta-lactamase superfamily"/>
    <property type="match status" value="1"/>
</dbReference>
<evidence type="ECO:0000256" key="6">
    <source>
        <dbReference type="ARBA" id="ARBA00034000"/>
    </source>
</evidence>
<evidence type="ECO:0000256" key="2">
    <source>
        <dbReference type="ARBA" id="ARBA00004752"/>
    </source>
</evidence>
<dbReference type="InterPro" id="IPR032710">
    <property type="entry name" value="NTF2-like_dom_sf"/>
</dbReference>
<dbReference type="Pfam" id="PF05223">
    <property type="entry name" value="MecA_N"/>
    <property type="match status" value="1"/>
</dbReference>